<keyword evidence="1" id="KW-0812">Transmembrane</keyword>
<accession>A0A7C4TWD3</accession>
<keyword evidence="1" id="KW-1133">Transmembrane helix</keyword>
<evidence type="ECO:0000313" key="2">
    <source>
        <dbReference type="EMBL" id="HGW60788.1"/>
    </source>
</evidence>
<proteinExistence type="predicted"/>
<sequence length="204" mass="23962">MKKSIKKELINRIKFAGIVVSIGLLLFLIFEVKPFRHIGAYGGTMPFSSVPEEVVQLIKENSRKDIHPDDVIFVLYYWTGYYHLVGFQLTNEPAKWFDSSNWETLQQGEIALNIYDAVTNCYLQMYVKQGYAVRIPQLASTFPSPTIFKLYHILPETISNYLTTIHKAEIDEYVFNEYGRYFLPDPWRKPYIHKHYTGQYPEFP</sequence>
<gene>
    <name evidence="2" type="ORF">ENV82_05110</name>
</gene>
<comment type="caution">
    <text evidence="2">The sequence shown here is derived from an EMBL/GenBank/DDBJ whole genome shotgun (WGS) entry which is preliminary data.</text>
</comment>
<organism evidence="2">
    <name type="scientific">Caldisericum exile</name>
    <dbReference type="NCBI Taxonomy" id="693075"/>
    <lineage>
        <taxon>Bacteria</taxon>
        <taxon>Pseudomonadati</taxon>
        <taxon>Caldisericota/Cryosericota group</taxon>
        <taxon>Caldisericota</taxon>
        <taxon>Caldisericia</taxon>
        <taxon>Caldisericales</taxon>
        <taxon>Caldisericaceae</taxon>
        <taxon>Caldisericum</taxon>
    </lineage>
</organism>
<dbReference type="AlphaFoldDB" id="A0A7C4TWD3"/>
<dbReference type="EMBL" id="DTHV01000152">
    <property type="protein sequence ID" value="HGW60788.1"/>
    <property type="molecule type" value="Genomic_DNA"/>
</dbReference>
<keyword evidence="1" id="KW-0472">Membrane</keyword>
<reference evidence="2" key="1">
    <citation type="journal article" date="2020" name="mSystems">
        <title>Genome- and Community-Level Interaction Insights into Carbon Utilization and Element Cycling Functions of Hydrothermarchaeota in Hydrothermal Sediment.</title>
        <authorList>
            <person name="Zhou Z."/>
            <person name="Liu Y."/>
            <person name="Xu W."/>
            <person name="Pan J."/>
            <person name="Luo Z.H."/>
            <person name="Li M."/>
        </authorList>
    </citation>
    <scope>NUCLEOTIDE SEQUENCE [LARGE SCALE GENOMIC DNA]</scope>
    <source>
        <strain evidence="2">SpSt-794</strain>
    </source>
</reference>
<feature type="transmembrane region" description="Helical" evidence="1">
    <location>
        <begin position="12"/>
        <end position="30"/>
    </location>
</feature>
<protein>
    <submittedName>
        <fullName evidence="2">Uncharacterized protein</fullName>
    </submittedName>
</protein>
<name>A0A7C4TWD3_9BACT</name>
<evidence type="ECO:0000256" key="1">
    <source>
        <dbReference type="SAM" id="Phobius"/>
    </source>
</evidence>